<sequence length="299" mass="32412">MPRLTPHFPGLLRASTLLLATLTLSACVSVQVNEREIFSRNTAPAAEDWLSQAQAQAGATGARLEQVRFQSADGTSLGGLFLRQPGARLTAVYFQGAGNIVQRSYPVLLRDASQLPVNVLFWDYRGMGLSEGVGSMQQLRDDTQAAVREARRLSGDNLPLAYWGFSLGTLVGAHLAAEAPPDALLLEGTLTSAQDWADNKVPWYAKPFVRIQIDDSVRGYDNRQALQKLRTPTLLLVGSEDQTSPPAFTRSLAQAMQYRGSCLRVLEVPGVAHGGTLRKPEGVAAARELLERGAQRQGC</sequence>
<evidence type="ECO:0000259" key="2">
    <source>
        <dbReference type="Pfam" id="PF12146"/>
    </source>
</evidence>
<keyword evidence="1" id="KW-0732">Signal</keyword>
<dbReference type="RefSeq" id="WP_315650909.1">
    <property type="nucleotide sequence ID" value="NZ_JAVXZY010000005.1"/>
</dbReference>
<dbReference type="Gene3D" id="3.40.50.1820">
    <property type="entry name" value="alpha/beta hydrolase"/>
    <property type="match status" value="1"/>
</dbReference>
<dbReference type="InterPro" id="IPR022742">
    <property type="entry name" value="Hydrolase_4"/>
</dbReference>
<dbReference type="Proteomes" id="UP001246372">
    <property type="component" value="Unassembled WGS sequence"/>
</dbReference>
<keyword evidence="4" id="KW-1185">Reference proteome</keyword>
<keyword evidence="3" id="KW-0378">Hydrolase</keyword>
<feature type="domain" description="Serine aminopeptidase S33" evidence="2">
    <location>
        <begin position="113"/>
        <end position="195"/>
    </location>
</feature>
<dbReference type="PANTHER" id="PTHR12277:SF81">
    <property type="entry name" value="PROTEIN ABHD13"/>
    <property type="match status" value="1"/>
</dbReference>
<reference evidence="3" key="1">
    <citation type="submission" date="2023-09" db="EMBL/GenBank/DDBJ databases">
        <title>Paucibacter sp. APW11 Genome sequencing and assembly.</title>
        <authorList>
            <person name="Kim I."/>
        </authorList>
    </citation>
    <scope>NUCLEOTIDE SEQUENCE</scope>
    <source>
        <strain evidence="3">APW11</strain>
    </source>
</reference>
<dbReference type="PANTHER" id="PTHR12277">
    <property type="entry name" value="ALPHA/BETA HYDROLASE DOMAIN-CONTAINING PROTEIN"/>
    <property type="match status" value="1"/>
</dbReference>
<dbReference type="PROSITE" id="PS51257">
    <property type="entry name" value="PROKAR_LIPOPROTEIN"/>
    <property type="match status" value="1"/>
</dbReference>
<feature type="signal peptide" evidence="1">
    <location>
        <begin position="1"/>
        <end position="26"/>
    </location>
</feature>
<dbReference type="EMBL" id="JAVXZY010000005">
    <property type="protein sequence ID" value="MDT9000342.1"/>
    <property type="molecule type" value="Genomic_DNA"/>
</dbReference>
<feature type="chain" id="PRO_5046865504" evidence="1">
    <location>
        <begin position="27"/>
        <end position="299"/>
    </location>
</feature>
<evidence type="ECO:0000313" key="3">
    <source>
        <dbReference type="EMBL" id="MDT9000342.1"/>
    </source>
</evidence>
<accession>A0ABU3PDE2</accession>
<organism evidence="3 4">
    <name type="scientific">Roseateles aquae</name>
    <dbReference type="NCBI Taxonomy" id="3077235"/>
    <lineage>
        <taxon>Bacteria</taxon>
        <taxon>Pseudomonadati</taxon>
        <taxon>Pseudomonadota</taxon>
        <taxon>Betaproteobacteria</taxon>
        <taxon>Burkholderiales</taxon>
        <taxon>Sphaerotilaceae</taxon>
        <taxon>Roseateles</taxon>
    </lineage>
</organism>
<dbReference type="Pfam" id="PF12146">
    <property type="entry name" value="Hydrolase_4"/>
    <property type="match status" value="1"/>
</dbReference>
<comment type="caution">
    <text evidence="3">The sequence shown here is derived from an EMBL/GenBank/DDBJ whole genome shotgun (WGS) entry which is preliminary data.</text>
</comment>
<dbReference type="GO" id="GO:0016787">
    <property type="term" value="F:hydrolase activity"/>
    <property type="evidence" value="ECO:0007669"/>
    <property type="project" value="UniProtKB-KW"/>
</dbReference>
<dbReference type="SUPFAM" id="SSF53474">
    <property type="entry name" value="alpha/beta-Hydrolases"/>
    <property type="match status" value="1"/>
</dbReference>
<name>A0ABU3PDE2_9BURK</name>
<evidence type="ECO:0000256" key="1">
    <source>
        <dbReference type="SAM" id="SignalP"/>
    </source>
</evidence>
<proteinExistence type="predicted"/>
<gene>
    <name evidence="3" type="ORF">RQP53_13795</name>
</gene>
<dbReference type="InterPro" id="IPR029058">
    <property type="entry name" value="AB_hydrolase_fold"/>
</dbReference>
<evidence type="ECO:0000313" key="4">
    <source>
        <dbReference type="Proteomes" id="UP001246372"/>
    </source>
</evidence>
<protein>
    <submittedName>
        <fullName evidence="3">Alpha/beta hydrolase</fullName>
    </submittedName>
</protein>